<feature type="compositionally biased region" description="Acidic residues" evidence="15">
    <location>
        <begin position="1"/>
        <end position="15"/>
    </location>
</feature>
<feature type="active site" evidence="11">
    <location>
        <position position="151"/>
    </location>
</feature>
<dbReference type="PANTHER" id="PTHR22748:SF6">
    <property type="entry name" value="DNA-(APURINIC OR APYRIMIDINIC SITE) ENDONUCLEASE"/>
    <property type="match status" value="1"/>
</dbReference>
<dbReference type="GO" id="GO:0008081">
    <property type="term" value="F:phosphoric diester hydrolase activity"/>
    <property type="evidence" value="ECO:0007669"/>
    <property type="project" value="TreeGrafter"/>
</dbReference>
<dbReference type="InterPro" id="IPR020848">
    <property type="entry name" value="AP_endonuclease_F1_CS"/>
</dbReference>
<feature type="site" description="Important for catalytic activity" evidence="13">
    <location>
        <position position="262"/>
    </location>
</feature>
<sequence>MGEENGVEKEAEEPEVEVKKKTAKPRSNATSTDYSKIDFSHEKAFKLKIASWNVSGMRAWITKGGLEYVEHEKPDIFCLQEIKCKSDDMPPEARVKGYHPYWLCHGGYAGVAIYSKAMPMNVTYGIGDAELDEDGRVCTAEFEKFYLVCVYVPNAGRGLVTLPKRLRFDEKFQAFVSKLDQNKPVIICGDMNVAHQEIDLANPKTNKKNAGFTQEERDSLTKLFCLGFVDTFRHLYPKQAKAYTFWTYMMNARSKNVGWRLDYFIVSQRLAPAVVDSIIRSPVMGSDHCPIVGLFDF</sequence>
<keyword evidence="9 14" id="KW-0234">DNA repair</keyword>
<dbReference type="EC" id="3.1.11.2" evidence="14"/>
<dbReference type="GO" id="GO:0003906">
    <property type="term" value="F:DNA-(apurinic or apyrimidinic site) endonuclease activity"/>
    <property type="evidence" value="ECO:0007669"/>
    <property type="project" value="TreeGrafter"/>
</dbReference>
<comment type="catalytic activity">
    <reaction evidence="1">
        <text>Exonucleolytic cleavage in the 3'- to 5'-direction to yield nucleoside 5'-phosphates.</text>
        <dbReference type="EC" id="3.1.11.2"/>
    </reaction>
</comment>
<feature type="binding site" evidence="12">
    <location>
        <position position="81"/>
    </location>
    <ligand>
        <name>Mg(2+)</name>
        <dbReference type="ChEBI" id="CHEBI:18420"/>
        <label>1</label>
    </ligand>
</feature>
<dbReference type="GO" id="GO:0003677">
    <property type="term" value="F:DNA binding"/>
    <property type="evidence" value="ECO:0007669"/>
    <property type="project" value="InterPro"/>
</dbReference>
<proteinExistence type="inferred from homology"/>
<feature type="active site" description="Proton acceptor" evidence="11">
    <location>
        <position position="288"/>
    </location>
</feature>
<dbReference type="InterPro" id="IPR005135">
    <property type="entry name" value="Endo/exonuclease/phosphatase"/>
</dbReference>
<dbReference type="EMBL" id="AJVK01003767">
    <property type="status" value="NOT_ANNOTATED_CDS"/>
    <property type="molecule type" value="Genomic_DNA"/>
</dbReference>
<dbReference type="EnsemblMetazoa" id="PPAI003296-RA">
    <property type="protein sequence ID" value="PPAI003296-PA"/>
    <property type="gene ID" value="PPAI003296"/>
</dbReference>
<evidence type="ECO:0000256" key="3">
    <source>
        <dbReference type="ARBA" id="ARBA00004123"/>
    </source>
</evidence>
<dbReference type="Pfam" id="PF03372">
    <property type="entry name" value="Exo_endo_phos"/>
    <property type="match status" value="1"/>
</dbReference>
<dbReference type="InterPro" id="IPR020847">
    <property type="entry name" value="AP_endonuclease_F1_BS"/>
</dbReference>
<name>A0A1B0D6X3_PHLPP</name>
<protein>
    <recommendedName>
        <fullName evidence="14">DNA repair nuclease/redox regulator APEX1</fullName>
        <shortName evidence="14">APEN</shortName>
        <shortName evidence="14">REF-1</shortName>
        <ecNumber evidence="14">3.1.11.2</ecNumber>
        <ecNumber evidence="14">3.1.21.-</ecNumber>
    </recommendedName>
    <alternativeName>
        <fullName evidence="14">APEX nuclease</fullName>
    </alternativeName>
    <alternativeName>
        <fullName evidence="14">Apurinic-apyrimidinic endonuclease 1</fullName>
    </alternativeName>
    <alternativeName>
        <fullName evidence="14">Redox factor-1</fullName>
    </alternativeName>
    <component>
        <recommendedName>
            <fullName evidence="14">DNA repair nuclease/redox regulator APEX1, mitochondrial</fullName>
        </recommendedName>
    </component>
</protein>
<evidence type="ECO:0000256" key="4">
    <source>
        <dbReference type="ARBA" id="ARBA00007092"/>
    </source>
</evidence>
<keyword evidence="6 14" id="KW-0227">DNA damage</keyword>
<dbReference type="GO" id="GO:0006284">
    <property type="term" value="P:base-excision repair"/>
    <property type="evidence" value="ECO:0007669"/>
    <property type="project" value="TreeGrafter"/>
</dbReference>
<evidence type="ECO:0000256" key="13">
    <source>
        <dbReference type="PIRSR" id="PIRSR604808-3"/>
    </source>
</evidence>
<dbReference type="AlphaFoldDB" id="A0A1B0D6X3"/>
<dbReference type="EC" id="3.1.21.-" evidence="14"/>
<accession>A0A1B0D6X3</accession>
<comment type="cofactor">
    <cofactor evidence="12 14">
        <name>Mg(2+)</name>
        <dbReference type="ChEBI" id="CHEBI:18420"/>
    </cofactor>
    <cofactor evidence="12 14">
        <name>Mn(2+)</name>
        <dbReference type="ChEBI" id="CHEBI:29035"/>
    </cofactor>
    <text evidence="12 14">Probably binds two magnesium or manganese ions per subunit.</text>
</comment>
<evidence type="ECO:0000256" key="11">
    <source>
        <dbReference type="PIRSR" id="PIRSR604808-1"/>
    </source>
</evidence>
<keyword evidence="7" id="KW-0378">Hydrolase</keyword>
<evidence type="ECO:0000256" key="2">
    <source>
        <dbReference type="ARBA" id="ARBA00001936"/>
    </source>
</evidence>
<feature type="region of interest" description="Disordered" evidence="15">
    <location>
        <begin position="1"/>
        <end position="32"/>
    </location>
</feature>
<keyword evidence="10" id="KW-0539">Nucleus</keyword>
<dbReference type="PROSITE" id="PS00727">
    <property type="entry name" value="AP_NUCLEASE_F1_2"/>
    <property type="match status" value="1"/>
</dbReference>
<keyword evidence="8 12" id="KW-0460">Magnesium</keyword>
<dbReference type="GO" id="GO:0046872">
    <property type="term" value="F:metal ion binding"/>
    <property type="evidence" value="ECO:0007669"/>
    <property type="project" value="UniProtKB-KW"/>
</dbReference>
<dbReference type="VEuPathDB" id="VectorBase:PPAI003296"/>
<dbReference type="InterPro" id="IPR036691">
    <property type="entry name" value="Endo/exonu/phosph_ase_sf"/>
</dbReference>
<dbReference type="PROSITE" id="PS00726">
    <property type="entry name" value="AP_NUCLEASE_F1_1"/>
    <property type="match status" value="1"/>
</dbReference>
<dbReference type="PANTHER" id="PTHR22748">
    <property type="entry name" value="AP ENDONUCLEASE"/>
    <property type="match status" value="1"/>
</dbReference>
<feature type="binding site" evidence="12">
    <location>
        <position position="190"/>
    </location>
    <ligand>
        <name>Mg(2+)</name>
        <dbReference type="ChEBI" id="CHEBI:18420"/>
        <label>1</label>
    </ligand>
</feature>
<comment type="cofactor">
    <cofactor evidence="2">
        <name>Mn(2+)</name>
        <dbReference type="ChEBI" id="CHEBI:29035"/>
    </cofactor>
</comment>
<dbReference type="PROSITE" id="PS51435">
    <property type="entry name" value="AP_NUCLEASE_F1_4"/>
    <property type="match status" value="1"/>
</dbReference>
<dbReference type="Gene3D" id="3.60.10.10">
    <property type="entry name" value="Endonuclease/exonuclease/phosphatase"/>
    <property type="match status" value="1"/>
</dbReference>
<keyword evidence="5 12" id="KW-0479">Metal-binding</keyword>
<evidence type="ECO:0000256" key="5">
    <source>
        <dbReference type="ARBA" id="ARBA00022723"/>
    </source>
</evidence>
<feature type="binding site" evidence="12">
    <location>
        <position position="287"/>
    </location>
    <ligand>
        <name>Mg(2+)</name>
        <dbReference type="ChEBI" id="CHEBI:18420"/>
        <label>1</label>
    </ligand>
</feature>
<feature type="site" description="Transition state stabilizer" evidence="13">
    <location>
        <position position="192"/>
    </location>
</feature>
<evidence type="ECO:0000259" key="16">
    <source>
        <dbReference type="Pfam" id="PF03372"/>
    </source>
</evidence>
<feature type="active site" description="Proton donor/acceptor" evidence="11">
    <location>
        <position position="190"/>
    </location>
</feature>
<comment type="similarity">
    <text evidence="4 14">Belongs to the DNA repair enzymes AP/ExoA family.</text>
</comment>
<evidence type="ECO:0000256" key="14">
    <source>
        <dbReference type="RuleBase" id="RU362131"/>
    </source>
</evidence>
<organism evidence="17 18">
    <name type="scientific">Phlebotomus papatasi</name>
    <name type="common">Sandfly</name>
    <dbReference type="NCBI Taxonomy" id="29031"/>
    <lineage>
        <taxon>Eukaryota</taxon>
        <taxon>Metazoa</taxon>
        <taxon>Ecdysozoa</taxon>
        <taxon>Arthropoda</taxon>
        <taxon>Hexapoda</taxon>
        <taxon>Insecta</taxon>
        <taxon>Pterygota</taxon>
        <taxon>Neoptera</taxon>
        <taxon>Endopterygota</taxon>
        <taxon>Diptera</taxon>
        <taxon>Nematocera</taxon>
        <taxon>Psychodoidea</taxon>
        <taxon>Psychodidae</taxon>
        <taxon>Phlebotomus</taxon>
        <taxon>Phlebotomus</taxon>
    </lineage>
</organism>
<evidence type="ECO:0000256" key="12">
    <source>
        <dbReference type="PIRSR" id="PIRSR604808-2"/>
    </source>
</evidence>
<evidence type="ECO:0000313" key="17">
    <source>
        <dbReference type="EnsemblMetazoa" id="PPAI003296-PA"/>
    </source>
</evidence>
<feature type="binding site" evidence="12">
    <location>
        <position position="288"/>
    </location>
    <ligand>
        <name>Mg(2+)</name>
        <dbReference type="ChEBI" id="CHEBI:18420"/>
        <label>1</label>
    </ligand>
</feature>
<dbReference type="CDD" id="cd09087">
    <property type="entry name" value="Ape1-like_AP-endo"/>
    <property type="match status" value="1"/>
</dbReference>
<evidence type="ECO:0000256" key="10">
    <source>
        <dbReference type="ARBA" id="ARBA00023242"/>
    </source>
</evidence>
<evidence type="ECO:0000256" key="1">
    <source>
        <dbReference type="ARBA" id="ARBA00000493"/>
    </source>
</evidence>
<feature type="site" description="Interaction with DNA substrate" evidence="13">
    <location>
        <position position="288"/>
    </location>
</feature>
<evidence type="ECO:0000256" key="8">
    <source>
        <dbReference type="ARBA" id="ARBA00022842"/>
    </source>
</evidence>
<feature type="binding site" evidence="12">
    <location>
        <position position="192"/>
    </location>
    <ligand>
        <name>Mg(2+)</name>
        <dbReference type="ChEBI" id="CHEBI:18420"/>
        <label>1</label>
    </ligand>
</feature>
<feature type="binding site" evidence="12">
    <location>
        <position position="53"/>
    </location>
    <ligand>
        <name>Mg(2+)</name>
        <dbReference type="ChEBI" id="CHEBI:18420"/>
        <label>1</label>
    </ligand>
</feature>
<keyword evidence="12" id="KW-0464">Manganese</keyword>
<dbReference type="SUPFAM" id="SSF56219">
    <property type="entry name" value="DNase I-like"/>
    <property type="match status" value="1"/>
</dbReference>
<dbReference type="NCBIfam" id="TIGR00195">
    <property type="entry name" value="exoDNase_III"/>
    <property type="match status" value="1"/>
</dbReference>
<keyword evidence="18" id="KW-1185">Reference proteome</keyword>
<dbReference type="GO" id="GO:0008311">
    <property type="term" value="F:double-stranded DNA 3'-5' DNA exonuclease activity"/>
    <property type="evidence" value="ECO:0007669"/>
    <property type="project" value="UniProtKB-EC"/>
</dbReference>
<feature type="domain" description="Endonuclease/exonuclease/phosphatase" evidence="16">
    <location>
        <begin position="50"/>
        <end position="288"/>
    </location>
</feature>
<evidence type="ECO:0000313" key="18">
    <source>
        <dbReference type="Proteomes" id="UP000092462"/>
    </source>
</evidence>
<evidence type="ECO:0000256" key="15">
    <source>
        <dbReference type="SAM" id="MobiDB-lite"/>
    </source>
</evidence>
<comment type="subcellular location">
    <subcellularLocation>
        <location evidence="3">Nucleus</location>
    </subcellularLocation>
</comment>
<dbReference type="InterPro" id="IPR004808">
    <property type="entry name" value="AP_endonuc_1"/>
</dbReference>
<dbReference type="NCBIfam" id="TIGR00633">
    <property type="entry name" value="xth"/>
    <property type="match status" value="1"/>
</dbReference>
<evidence type="ECO:0000256" key="9">
    <source>
        <dbReference type="ARBA" id="ARBA00023204"/>
    </source>
</evidence>
<dbReference type="GO" id="GO:0005634">
    <property type="term" value="C:nucleus"/>
    <property type="evidence" value="ECO:0007669"/>
    <property type="project" value="UniProtKB-SubCell"/>
</dbReference>
<evidence type="ECO:0000256" key="6">
    <source>
        <dbReference type="ARBA" id="ARBA00022763"/>
    </source>
</evidence>
<evidence type="ECO:0000256" key="7">
    <source>
        <dbReference type="ARBA" id="ARBA00022801"/>
    </source>
</evidence>
<dbReference type="Proteomes" id="UP000092462">
    <property type="component" value="Unassembled WGS sequence"/>
</dbReference>
<dbReference type="FunFam" id="3.60.10.10:FF:000009">
    <property type="entry name" value="DNA-(apurinic or apyrimidinic site) lyase"/>
    <property type="match status" value="1"/>
</dbReference>
<dbReference type="EMBL" id="AJVK01003766">
    <property type="status" value="NOT_ANNOTATED_CDS"/>
    <property type="molecule type" value="Genomic_DNA"/>
</dbReference>
<dbReference type="VEuPathDB" id="VectorBase:PPAPM1_002923"/>
<reference evidence="17" key="1">
    <citation type="submission" date="2022-08" db="UniProtKB">
        <authorList>
            <consortium name="EnsemblMetazoa"/>
        </authorList>
    </citation>
    <scope>IDENTIFICATION</scope>
    <source>
        <strain evidence="17">Israel</strain>
    </source>
</reference>